<dbReference type="Gene3D" id="2.160.10.10">
    <property type="entry name" value="Hexapeptide repeat proteins"/>
    <property type="match status" value="1"/>
</dbReference>
<dbReference type="CDD" id="cd04745">
    <property type="entry name" value="LbH_paaY_like"/>
    <property type="match status" value="1"/>
</dbReference>
<name>A0A3S4FNB3_SERRU</name>
<evidence type="ECO:0000313" key="3">
    <source>
        <dbReference type="EMBL" id="VEA68076.1"/>
    </source>
</evidence>
<organism evidence="3 4">
    <name type="scientific">Serratia rubidaea</name>
    <name type="common">Serratia marinorubra</name>
    <dbReference type="NCBI Taxonomy" id="61652"/>
    <lineage>
        <taxon>Bacteria</taxon>
        <taxon>Pseudomonadati</taxon>
        <taxon>Pseudomonadota</taxon>
        <taxon>Gammaproteobacteria</taxon>
        <taxon>Enterobacterales</taxon>
        <taxon>Yersiniaceae</taxon>
        <taxon>Serratia</taxon>
    </lineage>
</organism>
<accession>A0A3S4FNB3</accession>
<dbReference type="AlphaFoldDB" id="A0A3S4FNB3"/>
<evidence type="ECO:0000313" key="4">
    <source>
        <dbReference type="Proteomes" id="UP000271603"/>
    </source>
</evidence>
<protein>
    <submittedName>
        <fullName evidence="3">Carnitine operon protein CaiE</fullName>
    </submittedName>
</protein>
<dbReference type="Proteomes" id="UP000271603">
    <property type="component" value="Chromosome"/>
</dbReference>
<dbReference type="InterPro" id="IPR001451">
    <property type="entry name" value="Hexapep"/>
</dbReference>
<dbReference type="InterPro" id="IPR050484">
    <property type="entry name" value="Transf_Hexapept/Carb_Anhydrase"/>
</dbReference>
<dbReference type="PANTHER" id="PTHR13061">
    <property type="entry name" value="DYNACTIN SUBUNIT P25"/>
    <property type="match status" value="1"/>
</dbReference>
<dbReference type="EMBL" id="LR134155">
    <property type="protein sequence ID" value="VEA68076.1"/>
    <property type="molecule type" value="Genomic_DNA"/>
</dbReference>
<proteinExistence type="inferred from homology"/>
<comment type="similarity">
    <text evidence="1">Belongs to the transferase hexapeptide repeat family.</text>
</comment>
<dbReference type="STRING" id="61652.AXX16_2180"/>
<feature type="region of interest" description="Disordered" evidence="2">
    <location>
        <begin position="168"/>
        <end position="215"/>
    </location>
</feature>
<dbReference type="FunFam" id="2.160.10.10:FF:000012">
    <property type="entry name" value="Carnitine operon protein CaiE"/>
    <property type="match status" value="1"/>
</dbReference>
<reference evidence="3 4" key="1">
    <citation type="submission" date="2018-12" db="EMBL/GenBank/DDBJ databases">
        <authorList>
            <consortium name="Pathogen Informatics"/>
        </authorList>
    </citation>
    <scope>NUCLEOTIDE SEQUENCE [LARGE SCALE GENOMIC DNA]</scope>
    <source>
        <strain evidence="3 4">NCTC9419</strain>
    </source>
</reference>
<dbReference type="InterPro" id="IPR011004">
    <property type="entry name" value="Trimer_LpxA-like_sf"/>
</dbReference>
<evidence type="ECO:0000256" key="1">
    <source>
        <dbReference type="ARBA" id="ARBA00007274"/>
    </source>
</evidence>
<dbReference type="Pfam" id="PF00132">
    <property type="entry name" value="Hexapep"/>
    <property type="match status" value="2"/>
</dbReference>
<dbReference type="PANTHER" id="PTHR13061:SF29">
    <property type="entry name" value="GAMMA CARBONIC ANHYDRASE-LIKE 1, MITOCHONDRIAL-RELATED"/>
    <property type="match status" value="1"/>
</dbReference>
<gene>
    <name evidence="3" type="primary">yrdA_1</name>
    <name evidence="3" type="ORF">NCTC9419_00258</name>
</gene>
<sequence length="293" mass="31052">MPVYQIDGLTPVVDPSSYVHPTAVLIGDVIIGKGVYIGPNASLRGDFGRLVIEDGANIQDNCVMHGFPQQDTVVEQDGHIGHGAILHGCRIGRNAMVGMNAVVMDGAVIGENTIVGACSFIKAAAVFDANKLVLGSPARVLRELTEQELSWKRVGTQEYQDLVTRCKTTPAGSRAAERARAGPPAADLRRSPGAEKPAVSRRRGAAAGNPSPCRGHLERTMLAVQSERRRVAVPAGPPGIGKESFHLDTIFATRLKRITEIRNTAAGKYGDGIYAGVCSKILAENAALSINDL</sequence>
<dbReference type="SUPFAM" id="SSF51161">
    <property type="entry name" value="Trimeric LpxA-like enzymes"/>
    <property type="match status" value="1"/>
</dbReference>
<evidence type="ECO:0000256" key="2">
    <source>
        <dbReference type="SAM" id="MobiDB-lite"/>
    </source>
</evidence>